<keyword evidence="1" id="KW-0812">Transmembrane</keyword>
<dbReference type="Proteomes" id="UP001382904">
    <property type="component" value="Unassembled WGS sequence"/>
</dbReference>
<gene>
    <name evidence="3" type="ORF">WKI68_43790</name>
</gene>
<accession>A0ABU8UGQ0</accession>
<feature type="transmembrane region" description="Helical" evidence="1">
    <location>
        <begin position="46"/>
        <end position="67"/>
    </location>
</feature>
<proteinExistence type="predicted"/>
<name>A0ABU8UGQ0_9ACTN</name>
<keyword evidence="1" id="KW-0472">Membrane</keyword>
<feature type="transmembrane region" description="Helical" evidence="1">
    <location>
        <begin position="107"/>
        <end position="128"/>
    </location>
</feature>
<evidence type="ECO:0000313" key="4">
    <source>
        <dbReference type="Proteomes" id="UP001382904"/>
    </source>
</evidence>
<protein>
    <submittedName>
        <fullName evidence="3">Uncharacterized protein</fullName>
    </submittedName>
</protein>
<reference evidence="3 4" key="1">
    <citation type="submission" date="2024-03" db="EMBL/GenBank/DDBJ databases">
        <title>Novel Streptomyces species of biotechnological and ecological value are a feature of Machair soil.</title>
        <authorList>
            <person name="Prole J.R."/>
            <person name="Goodfellow M."/>
            <person name="Allenby N."/>
            <person name="Ward A.C."/>
        </authorList>
    </citation>
    <scope>NUCLEOTIDE SEQUENCE [LARGE SCALE GENOMIC DNA]</scope>
    <source>
        <strain evidence="3 4">MS1.HAVA.3</strain>
    </source>
</reference>
<sequence length="139" mass="14179">MKIITGVAIGAAFGAATSLANALSSPYSPLGAPITGTVWAGAAKVLSLLMDSGWAWAALAVAAGWLARTWARGIPAGALALMAATAAYYVMDASVRDEPLAWYESELVLWWAASVLFGTALGAVGAAIRRPGQSVCSPR</sequence>
<keyword evidence="4" id="KW-1185">Reference proteome</keyword>
<feature type="chain" id="PRO_5046709618" evidence="2">
    <location>
        <begin position="23"/>
        <end position="139"/>
    </location>
</feature>
<evidence type="ECO:0000256" key="1">
    <source>
        <dbReference type="SAM" id="Phobius"/>
    </source>
</evidence>
<evidence type="ECO:0000256" key="2">
    <source>
        <dbReference type="SAM" id="SignalP"/>
    </source>
</evidence>
<feature type="signal peptide" evidence="2">
    <location>
        <begin position="1"/>
        <end position="22"/>
    </location>
</feature>
<comment type="caution">
    <text evidence="3">The sequence shown here is derived from an EMBL/GenBank/DDBJ whole genome shotgun (WGS) entry which is preliminary data.</text>
</comment>
<keyword evidence="2" id="KW-0732">Signal</keyword>
<keyword evidence="1" id="KW-1133">Transmembrane helix</keyword>
<evidence type="ECO:0000313" key="3">
    <source>
        <dbReference type="EMBL" id="MEJ8646313.1"/>
    </source>
</evidence>
<organism evidence="3 4">
    <name type="scientific">Streptomyces caledonius</name>
    <dbReference type="NCBI Taxonomy" id="3134107"/>
    <lineage>
        <taxon>Bacteria</taxon>
        <taxon>Bacillati</taxon>
        <taxon>Actinomycetota</taxon>
        <taxon>Actinomycetes</taxon>
        <taxon>Kitasatosporales</taxon>
        <taxon>Streptomycetaceae</taxon>
        <taxon>Streptomyces</taxon>
    </lineage>
</organism>
<feature type="transmembrane region" description="Helical" evidence="1">
    <location>
        <begin position="74"/>
        <end position="91"/>
    </location>
</feature>
<dbReference type="EMBL" id="JBBKAM010000004">
    <property type="protein sequence ID" value="MEJ8646313.1"/>
    <property type="molecule type" value="Genomic_DNA"/>
</dbReference>